<accession>A0A016V632</accession>
<feature type="compositionally biased region" description="Basic and acidic residues" evidence="2">
    <location>
        <begin position="409"/>
        <end position="432"/>
    </location>
</feature>
<feature type="coiled-coil region" evidence="1">
    <location>
        <begin position="515"/>
        <end position="542"/>
    </location>
</feature>
<gene>
    <name evidence="3" type="primary">Acey_s0017.g3201</name>
    <name evidence="3" type="ORF">Y032_0017g3201</name>
</gene>
<feature type="compositionally biased region" description="Basic and acidic residues" evidence="2">
    <location>
        <begin position="94"/>
        <end position="117"/>
    </location>
</feature>
<evidence type="ECO:0000256" key="2">
    <source>
        <dbReference type="SAM" id="MobiDB-lite"/>
    </source>
</evidence>
<feature type="compositionally biased region" description="Low complexity" evidence="2">
    <location>
        <begin position="592"/>
        <end position="602"/>
    </location>
</feature>
<reference evidence="4" key="1">
    <citation type="journal article" date="2015" name="Nat. Genet.">
        <title>The genome and transcriptome of the zoonotic hookworm Ancylostoma ceylanicum identify infection-specific gene families.</title>
        <authorList>
            <person name="Schwarz E.M."/>
            <person name="Hu Y."/>
            <person name="Antoshechkin I."/>
            <person name="Miller M.M."/>
            <person name="Sternberg P.W."/>
            <person name="Aroian R.V."/>
        </authorList>
    </citation>
    <scope>NUCLEOTIDE SEQUENCE</scope>
    <source>
        <strain evidence="4">HY135</strain>
    </source>
</reference>
<feature type="compositionally biased region" description="Polar residues" evidence="2">
    <location>
        <begin position="271"/>
        <end position="280"/>
    </location>
</feature>
<feature type="compositionally biased region" description="Basic and acidic residues" evidence="2">
    <location>
        <begin position="354"/>
        <end position="395"/>
    </location>
</feature>
<feature type="region of interest" description="Disordered" evidence="2">
    <location>
        <begin position="80"/>
        <end position="497"/>
    </location>
</feature>
<evidence type="ECO:0000313" key="3">
    <source>
        <dbReference type="EMBL" id="EYC22183.1"/>
    </source>
</evidence>
<feature type="compositionally biased region" description="Polar residues" evidence="2">
    <location>
        <begin position="171"/>
        <end position="181"/>
    </location>
</feature>
<proteinExistence type="predicted"/>
<sequence length="666" mass="75758">MPDGGEGAPCSAAVGDGGTLRKRAQHMMTYGSNQHRYGRSPRQELLDDMREELLKAKKVNAQLALNNRLLNTKLQRLTREMKASNNNNNIVKDNSSKSEGLEVSDIKISRHEFRESSTSRGPNQDARFTGGSEEPRRYPSSASDRRPDSVDASNVTNASRYTPREPPVPTQQPYRPSNGMSVFSRPIAESSVRARTPVRNDTQMERGPQRSYTAMGGSGFDDSYPRNHYNSPQQSSSNRNAYRGDEPSYGQRPESNRYRTNASDEWYRPRSSASVRFQNTEYDDRCSGNRRDDNQRWPRDGNYHQNDTSGSSRREDNQRWPRNESFNHNYPGPEPTFRNEDRERPTFRQSDTAYDGRDSRYAHDDAQYRQRNDVFRGNGERANDGYRSQDMEHPSHSRNMNNSFVQPPTREERDHPDRYRDSSRQSFHDDRGQYSSASRQVERAEHSTPSTAQSRVKNSPNKHGGSRQRPRTSQVTVAPTPEGNSHAGTSANGETTLSDQIRVLQEKNKKKLRVAKAYAEQNRKLKERLKQMREEFYELRRNRIKSESGVTSPSPHLNELESWDTTQLVELITKLEATRLENAATHGTSEIGGSSDDFGSGSDIKEGFSGSNADTKMDSASHNKDGIGDKPSNDDQLPFDVLLYVIRELATAHCERQTIAMRLKKS</sequence>
<organism evidence="3 4">
    <name type="scientific">Ancylostoma ceylanicum</name>
    <dbReference type="NCBI Taxonomy" id="53326"/>
    <lineage>
        <taxon>Eukaryota</taxon>
        <taxon>Metazoa</taxon>
        <taxon>Ecdysozoa</taxon>
        <taxon>Nematoda</taxon>
        <taxon>Chromadorea</taxon>
        <taxon>Rhabditida</taxon>
        <taxon>Rhabditina</taxon>
        <taxon>Rhabditomorpha</taxon>
        <taxon>Strongyloidea</taxon>
        <taxon>Ancylostomatidae</taxon>
        <taxon>Ancylostomatinae</taxon>
        <taxon>Ancylostoma</taxon>
    </lineage>
</organism>
<feature type="compositionally biased region" description="Basic and acidic residues" evidence="2">
    <location>
        <begin position="337"/>
        <end position="346"/>
    </location>
</feature>
<feature type="compositionally biased region" description="Basic and acidic residues" evidence="2">
    <location>
        <begin position="312"/>
        <end position="322"/>
    </location>
</feature>
<evidence type="ECO:0000256" key="1">
    <source>
        <dbReference type="SAM" id="Coils"/>
    </source>
</evidence>
<feature type="compositionally biased region" description="Polar residues" evidence="2">
    <location>
        <begin position="151"/>
        <end position="160"/>
    </location>
</feature>
<feature type="compositionally biased region" description="Basic and acidic residues" evidence="2">
    <location>
        <begin position="615"/>
        <end position="633"/>
    </location>
</feature>
<name>A0A016V632_9BILA</name>
<keyword evidence="4" id="KW-1185">Reference proteome</keyword>
<feature type="compositionally biased region" description="Polar residues" evidence="2">
    <location>
        <begin position="397"/>
        <end position="406"/>
    </location>
</feature>
<feature type="compositionally biased region" description="Polar residues" evidence="2">
    <location>
        <begin position="228"/>
        <end position="240"/>
    </location>
</feature>
<feature type="compositionally biased region" description="Polar residues" evidence="2">
    <location>
        <begin position="447"/>
        <end position="461"/>
    </location>
</feature>
<feature type="compositionally biased region" description="Low complexity" evidence="2">
    <location>
        <begin position="83"/>
        <end position="93"/>
    </location>
</feature>
<feature type="compositionally biased region" description="Polar residues" evidence="2">
    <location>
        <begin position="471"/>
        <end position="497"/>
    </location>
</feature>
<dbReference type="EMBL" id="JARK01001353">
    <property type="protein sequence ID" value="EYC22183.1"/>
    <property type="molecule type" value="Genomic_DNA"/>
</dbReference>
<comment type="caution">
    <text evidence="3">The sequence shown here is derived from an EMBL/GenBank/DDBJ whole genome shotgun (WGS) entry which is preliminary data.</text>
</comment>
<dbReference type="Proteomes" id="UP000024635">
    <property type="component" value="Unassembled WGS sequence"/>
</dbReference>
<dbReference type="OrthoDB" id="5841962at2759"/>
<dbReference type="AlphaFoldDB" id="A0A016V632"/>
<feature type="compositionally biased region" description="Basic and acidic residues" evidence="2">
    <location>
        <begin position="133"/>
        <end position="149"/>
    </location>
</feature>
<protein>
    <submittedName>
        <fullName evidence="3">Uncharacterized protein</fullName>
    </submittedName>
</protein>
<feature type="region of interest" description="Disordered" evidence="2">
    <location>
        <begin position="585"/>
        <end position="634"/>
    </location>
</feature>
<feature type="compositionally biased region" description="Basic and acidic residues" evidence="2">
    <location>
        <begin position="282"/>
        <end position="302"/>
    </location>
</feature>
<keyword evidence="1" id="KW-0175">Coiled coil</keyword>
<evidence type="ECO:0000313" key="4">
    <source>
        <dbReference type="Proteomes" id="UP000024635"/>
    </source>
</evidence>